<evidence type="ECO:0000256" key="6">
    <source>
        <dbReference type="ARBA" id="ARBA00049157"/>
    </source>
</evidence>
<dbReference type="AlphaFoldDB" id="A0A8J3CBS4"/>
<dbReference type="EMBL" id="BMMK01000026">
    <property type="protein sequence ID" value="GGM71149.1"/>
    <property type="molecule type" value="Genomic_DNA"/>
</dbReference>
<dbReference type="InterPro" id="IPR001754">
    <property type="entry name" value="OMPdeCOase_dom"/>
</dbReference>
<keyword evidence="5 7" id="KW-0456">Lyase</keyword>
<dbReference type="GO" id="GO:0004590">
    <property type="term" value="F:orotidine-5'-phosphate decarboxylase activity"/>
    <property type="evidence" value="ECO:0007669"/>
    <property type="project" value="UniProtKB-UniRule"/>
</dbReference>
<evidence type="ECO:0000259" key="8">
    <source>
        <dbReference type="SMART" id="SM00934"/>
    </source>
</evidence>
<keyword evidence="4 7" id="KW-0665">Pyrimidine biosynthesis</keyword>
<feature type="domain" description="Orotidine 5'-phosphate decarboxylase" evidence="8">
    <location>
        <begin position="20"/>
        <end position="272"/>
    </location>
</feature>
<gene>
    <name evidence="7 9" type="primary">pyrF</name>
    <name evidence="9" type="ORF">GCM10012275_47000</name>
</gene>
<reference evidence="9" key="2">
    <citation type="submission" date="2020-09" db="EMBL/GenBank/DDBJ databases">
        <authorList>
            <person name="Sun Q."/>
            <person name="Zhou Y."/>
        </authorList>
    </citation>
    <scope>NUCLEOTIDE SEQUENCE</scope>
    <source>
        <strain evidence="9">CGMCC 4.5737</strain>
    </source>
</reference>
<evidence type="ECO:0000256" key="5">
    <source>
        <dbReference type="ARBA" id="ARBA00023239"/>
    </source>
</evidence>
<dbReference type="PANTHER" id="PTHR43375:SF1">
    <property type="entry name" value="OROTIDINE 5'-PHOSPHATE DECARBOXYLASE"/>
    <property type="match status" value="1"/>
</dbReference>
<comment type="catalytic activity">
    <reaction evidence="6 7">
        <text>orotidine 5'-phosphate + H(+) = UMP + CO2</text>
        <dbReference type="Rhea" id="RHEA:11596"/>
        <dbReference type="ChEBI" id="CHEBI:15378"/>
        <dbReference type="ChEBI" id="CHEBI:16526"/>
        <dbReference type="ChEBI" id="CHEBI:57538"/>
        <dbReference type="ChEBI" id="CHEBI:57865"/>
        <dbReference type="EC" id="4.1.1.23"/>
    </reaction>
</comment>
<dbReference type="GO" id="GO:0006207">
    <property type="term" value="P:'de novo' pyrimidine nucleobase biosynthetic process"/>
    <property type="evidence" value="ECO:0007669"/>
    <property type="project" value="InterPro"/>
</dbReference>
<dbReference type="Pfam" id="PF00215">
    <property type="entry name" value="OMPdecase"/>
    <property type="match status" value="1"/>
</dbReference>
<name>A0A8J3CBS4_9PSEU</name>
<dbReference type="PANTHER" id="PTHR43375">
    <property type="entry name" value="OROTIDINE 5'-PHOSPHATE DECARBOXYLASE"/>
    <property type="match status" value="1"/>
</dbReference>
<protein>
    <recommendedName>
        <fullName evidence="7">Orotidine 5'-phosphate decarboxylase</fullName>
        <ecNumber evidence="7">4.1.1.23</ecNumber>
    </recommendedName>
    <alternativeName>
        <fullName evidence="7">OMP decarboxylase</fullName>
        <shortName evidence="7">OMPDCase</shortName>
        <shortName evidence="7">OMPdecase</shortName>
    </alternativeName>
</protein>
<dbReference type="EC" id="4.1.1.23" evidence="7"/>
<evidence type="ECO:0000313" key="10">
    <source>
        <dbReference type="Proteomes" id="UP000637578"/>
    </source>
</evidence>
<evidence type="ECO:0000256" key="1">
    <source>
        <dbReference type="ARBA" id="ARBA00004861"/>
    </source>
</evidence>
<evidence type="ECO:0000256" key="2">
    <source>
        <dbReference type="ARBA" id="ARBA00008847"/>
    </source>
</evidence>
<dbReference type="RefSeq" id="WP_189060585.1">
    <property type="nucleotide sequence ID" value="NZ_BMMK01000026.1"/>
</dbReference>
<dbReference type="InterPro" id="IPR011060">
    <property type="entry name" value="RibuloseP-bd_barrel"/>
</dbReference>
<dbReference type="Proteomes" id="UP000637578">
    <property type="component" value="Unassembled WGS sequence"/>
</dbReference>
<dbReference type="GO" id="GO:0044205">
    <property type="term" value="P:'de novo' UMP biosynthetic process"/>
    <property type="evidence" value="ECO:0007669"/>
    <property type="project" value="UniProtKB-UniRule"/>
</dbReference>
<dbReference type="CDD" id="cd04725">
    <property type="entry name" value="OMP_decarboxylase_like"/>
    <property type="match status" value="1"/>
</dbReference>
<feature type="active site" description="Proton donor" evidence="7">
    <location>
        <position position="99"/>
    </location>
</feature>
<evidence type="ECO:0000256" key="3">
    <source>
        <dbReference type="ARBA" id="ARBA00022793"/>
    </source>
</evidence>
<sequence length="285" mass="28899">MSALTPFGARLADAVADRGPLCVGIDPHPALLRAWGLTEDVAGLERFAMTAVTALAGEVAVLKPQSAFFEAYGSRGVAVLERVIAEARQAGALVLLDVKRGDIGSTMAAYAAAYLVEGSPLAGDAVTVSPYLGFGSLEPALLAARANGRGVFVLAMTSNPEGGAVQRAVDTGGRSVAQAVVDAAAERNAEDLEEVGGTLGSVGVVVGATIDPAAGLDLSRLAGPILAPGLGAQGATVADLHRVFGPALPRVLPTTSRDVLRHGPEVPALRDAVRRVRDSIAEITG</sequence>
<dbReference type="InterPro" id="IPR011995">
    <property type="entry name" value="OMPdecase_type-2"/>
</dbReference>
<reference evidence="9" key="1">
    <citation type="journal article" date="2014" name="Int. J. Syst. Evol. Microbiol.">
        <title>Complete genome sequence of Corynebacterium casei LMG S-19264T (=DSM 44701T), isolated from a smear-ripened cheese.</title>
        <authorList>
            <consortium name="US DOE Joint Genome Institute (JGI-PGF)"/>
            <person name="Walter F."/>
            <person name="Albersmeier A."/>
            <person name="Kalinowski J."/>
            <person name="Ruckert C."/>
        </authorList>
    </citation>
    <scope>NUCLEOTIDE SEQUENCE</scope>
    <source>
        <strain evidence="9">CGMCC 4.5737</strain>
    </source>
</reference>
<keyword evidence="3 7" id="KW-0210">Decarboxylase</keyword>
<dbReference type="Gene3D" id="3.20.20.70">
    <property type="entry name" value="Aldolase class I"/>
    <property type="match status" value="1"/>
</dbReference>
<comment type="pathway">
    <text evidence="1 7">Pyrimidine metabolism; UMP biosynthesis via de novo pathway; UMP from orotate: step 2/2.</text>
</comment>
<dbReference type="PROSITE" id="PS00156">
    <property type="entry name" value="OMPDECASE"/>
    <property type="match status" value="1"/>
</dbReference>
<comment type="similarity">
    <text evidence="2 7">Belongs to the OMP decarboxylase family. Type 2 subfamily.</text>
</comment>
<accession>A0A8J3CBS4</accession>
<dbReference type="InterPro" id="IPR018089">
    <property type="entry name" value="OMPdecase_AS"/>
</dbReference>
<keyword evidence="10" id="KW-1185">Reference proteome</keyword>
<organism evidence="9 10">
    <name type="scientific">Longimycelium tulufanense</name>
    <dbReference type="NCBI Taxonomy" id="907463"/>
    <lineage>
        <taxon>Bacteria</taxon>
        <taxon>Bacillati</taxon>
        <taxon>Actinomycetota</taxon>
        <taxon>Actinomycetes</taxon>
        <taxon>Pseudonocardiales</taxon>
        <taxon>Pseudonocardiaceae</taxon>
        <taxon>Longimycelium</taxon>
    </lineage>
</organism>
<dbReference type="NCBIfam" id="TIGR02127">
    <property type="entry name" value="pyrF_sub2"/>
    <property type="match status" value="1"/>
</dbReference>
<dbReference type="SUPFAM" id="SSF51366">
    <property type="entry name" value="Ribulose-phoshate binding barrel"/>
    <property type="match status" value="1"/>
</dbReference>
<dbReference type="InterPro" id="IPR013785">
    <property type="entry name" value="Aldolase_TIM"/>
</dbReference>
<dbReference type="UniPathway" id="UPA00070">
    <property type="reaction ID" value="UER00120"/>
</dbReference>
<dbReference type="SMART" id="SM00934">
    <property type="entry name" value="OMPdecase"/>
    <property type="match status" value="1"/>
</dbReference>
<evidence type="ECO:0000256" key="4">
    <source>
        <dbReference type="ARBA" id="ARBA00022975"/>
    </source>
</evidence>
<proteinExistence type="inferred from homology"/>
<evidence type="ECO:0000313" key="9">
    <source>
        <dbReference type="EMBL" id="GGM71149.1"/>
    </source>
</evidence>
<evidence type="ECO:0000256" key="7">
    <source>
        <dbReference type="HAMAP-Rule" id="MF_01215"/>
    </source>
</evidence>
<dbReference type="HAMAP" id="MF_01215">
    <property type="entry name" value="OMPdecase_type2"/>
    <property type="match status" value="1"/>
</dbReference>
<comment type="caution">
    <text evidence="9">The sequence shown here is derived from an EMBL/GenBank/DDBJ whole genome shotgun (WGS) entry which is preliminary data.</text>
</comment>